<feature type="transmembrane region" description="Helical" evidence="1">
    <location>
        <begin position="96"/>
        <end position="122"/>
    </location>
</feature>
<name>A0AAE4SDH8_9EURY</name>
<evidence type="ECO:0000313" key="2">
    <source>
        <dbReference type="EMBL" id="MDV0447382.1"/>
    </source>
</evidence>
<comment type="caution">
    <text evidence="2">The sequence shown here is derived from an EMBL/GenBank/DDBJ whole genome shotgun (WGS) entry which is preliminary data.</text>
</comment>
<sequence length="133" mass="15630">MAFLKKIYFVLGIFCILLLFIISFGIYKSYMTESLVTFSGIIAFFAVFFFGMCIIKEKPKNWKPALIVDLIFLFIYMVIWFYLWKMNYFNQMDTNMIIVNMWINNILSLILGAIFVFSALYADKVIGKVQGKE</sequence>
<reference evidence="2" key="1">
    <citation type="submission" date="2023-06" db="EMBL/GenBank/DDBJ databases">
        <title>Genome sequence of Methanosarcinaceae archaeon Ag5.</title>
        <authorList>
            <person name="Protasov E."/>
            <person name="Platt K."/>
            <person name="Poehlein A."/>
            <person name="Daniel R."/>
            <person name="Brune A."/>
        </authorList>
    </citation>
    <scope>NUCLEOTIDE SEQUENCE</scope>
    <source>
        <strain evidence="2">Ag5</strain>
    </source>
</reference>
<keyword evidence="1" id="KW-0472">Membrane</keyword>
<dbReference type="Proteomes" id="UP001271789">
    <property type="component" value="Unassembled WGS sequence"/>
</dbReference>
<accession>A0AAE4SDH8</accession>
<keyword evidence="1" id="KW-1133">Transmembrane helix</keyword>
<dbReference type="EMBL" id="JAWDKD010000019">
    <property type="protein sequence ID" value="MDV0447382.1"/>
    <property type="molecule type" value="Genomic_DNA"/>
</dbReference>
<dbReference type="AlphaFoldDB" id="A0AAE4SDH8"/>
<gene>
    <name evidence="2" type="ORF">MsAg5_12680</name>
</gene>
<feature type="transmembrane region" description="Helical" evidence="1">
    <location>
        <begin position="7"/>
        <end position="28"/>
    </location>
</feature>
<keyword evidence="3" id="KW-1185">Reference proteome</keyword>
<organism evidence="2 3">
    <name type="scientific">Methanolapillus africanus</name>
    <dbReference type="NCBI Taxonomy" id="3028297"/>
    <lineage>
        <taxon>Archaea</taxon>
        <taxon>Methanobacteriati</taxon>
        <taxon>Methanobacteriota</taxon>
        <taxon>Stenosarchaea group</taxon>
        <taxon>Methanomicrobia</taxon>
        <taxon>Methanosarcinales</taxon>
        <taxon>Methanosarcinaceae</taxon>
        <taxon>Methanolapillus</taxon>
    </lineage>
</organism>
<dbReference type="RefSeq" id="WP_338099818.1">
    <property type="nucleotide sequence ID" value="NZ_JAWDKD010000019.1"/>
</dbReference>
<proteinExistence type="predicted"/>
<evidence type="ECO:0000313" key="3">
    <source>
        <dbReference type="Proteomes" id="UP001271789"/>
    </source>
</evidence>
<feature type="transmembrane region" description="Helical" evidence="1">
    <location>
        <begin position="34"/>
        <end position="54"/>
    </location>
</feature>
<protein>
    <submittedName>
        <fullName evidence="2">Uncharacterized protein</fullName>
    </submittedName>
</protein>
<evidence type="ECO:0000256" key="1">
    <source>
        <dbReference type="SAM" id="Phobius"/>
    </source>
</evidence>
<feature type="transmembrane region" description="Helical" evidence="1">
    <location>
        <begin position="66"/>
        <end position="84"/>
    </location>
</feature>
<keyword evidence="1" id="KW-0812">Transmembrane</keyword>